<dbReference type="Gene3D" id="2.60.40.1180">
    <property type="entry name" value="Golgi alpha-mannosidase II"/>
    <property type="match status" value="1"/>
</dbReference>
<keyword evidence="2 3" id="KW-0732">Signal</keyword>
<dbReference type="CDD" id="cd14745">
    <property type="entry name" value="GH66"/>
    <property type="match status" value="1"/>
</dbReference>
<accession>A0A917TUN4</accession>
<dbReference type="Gene3D" id="2.60.40.10">
    <property type="entry name" value="Immunoglobulins"/>
    <property type="match status" value="1"/>
</dbReference>
<keyword evidence="5" id="KW-1185">Reference proteome</keyword>
<dbReference type="AlphaFoldDB" id="A0A917TUN4"/>
<name>A0A917TUN4_9BACI</name>
<feature type="chain" id="PRO_5038908888" evidence="3">
    <location>
        <begin position="22"/>
        <end position="605"/>
    </location>
</feature>
<dbReference type="InterPro" id="IPR013783">
    <property type="entry name" value="Ig-like_fold"/>
</dbReference>
<dbReference type="Pfam" id="PF13199">
    <property type="entry name" value="Glyco_hydro_66"/>
    <property type="match status" value="1"/>
</dbReference>
<evidence type="ECO:0000313" key="5">
    <source>
        <dbReference type="Proteomes" id="UP000618460"/>
    </source>
</evidence>
<comment type="caution">
    <text evidence="4">The sequence shown here is derived from an EMBL/GenBank/DDBJ whole genome shotgun (WGS) entry which is preliminary data.</text>
</comment>
<evidence type="ECO:0000313" key="4">
    <source>
        <dbReference type="EMBL" id="GGM38795.1"/>
    </source>
</evidence>
<dbReference type="EMBL" id="BMLG01000018">
    <property type="protein sequence ID" value="GGM38795.1"/>
    <property type="molecule type" value="Genomic_DNA"/>
</dbReference>
<reference evidence="4" key="2">
    <citation type="submission" date="2020-09" db="EMBL/GenBank/DDBJ databases">
        <authorList>
            <person name="Sun Q."/>
            <person name="Zhou Y."/>
        </authorList>
    </citation>
    <scope>NUCLEOTIDE SEQUENCE</scope>
    <source>
        <strain evidence="4">CGMCC 1.6333</strain>
    </source>
</reference>
<comment type="similarity">
    <text evidence="1">Belongs to the glycosyl hydrolase 66 family.</text>
</comment>
<gene>
    <name evidence="4" type="ORF">GCM10011351_26160</name>
</gene>
<dbReference type="OrthoDB" id="9778932at2"/>
<organism evidence="4 5">
    <name type="scientific">Paraliobacillus quinghaiensis</name>
    <dbReference type="NCBI Taxonomy" id="470815"/>
    <lineage>
        <taxon>Bacteria</taxon>
        <taxon>Bacillati</taxon>
        <taxon>Bacillota</taxon>
        <taxon>Bacilli</taxon>
        <taxon>Bacillales</taxon>
        <taxon>Bacillaceae</taxon>
        <taxon>Paraliobacillus</taxon>
    </lineage>
</organism>
<dbReference type="InterPro" id="IPR025092">
    <property type="entry name" value="Glyco_hydro_66"/>
</dbReference>
<evidence type="ECO:0000256" key="3">
    <source>
        <dbReference type="SAM" id="SignalP"/>
    </source>
</evidence>
<dbReference type="Gene3D" id="3.20.20.80">
    <property type="entry name" value="Glycosidases"/>
    <property type="match status" value="1"/>
</dbReference>
<protein>
    <submittedName>
        <fullName evidence="4">Cycloisomaltooligosaccharide glucanotransferase</fullName>
    </submittedName>
</protein>
<feature type="signal peptide" evidence="3">
    <location>
        <begin position="1"/>
        <end position="21"/>
    </location>
</feature>
<dbReference type="Proteomes" id="UP000618460">
    <property type="component" value="Unassembled WGS sequence"/>
</dbReference>
<proteinExistence type="inferred from homology"/>
<dbReference type="InterPro" id="IPR013780">
    <property type="entry name" value="Glyco_hydro_b"/>
</dbReference>
<reference evidence="4" key="1">
    <citation type="journal article" date="2014" name="Int. J. Syst. Evol. Microbiol.">
        <title>Complete genome sequence of Corynebacterium casei LMG S-19264T (=DSM 44701T), isolated from a smear-ripened cheese.</title>
        <authorList>
            <consortium name="US DOE Joint Genome Institute (JGI-PGF)"/>
            <person name="Walter F."/>
            <person name="Albersmeier A."/>
            <person name="Kalinowski J."/>
            <person name="Ruckert C."/>
        </authorList>
    </citation>
    <scope>NUCLEOTIDE SEQUENCE</scope>
    <source>
        <strain evidence="4">CGMCC 1.6333</strain>
    </source>
</reference>
<evidence type="ECO:0000256" key="1">
    <source>
        <dbReference type="ARBA" id="ARBA00010837"/>
    </source>
</evidence>
<dbReference type="RefSeq" id="WP_117157241.1">
    <property type="nucleotide sequence ID" value="NZ_BMLG01000018.1"/>
</dbReference>
<sequence length="605" mass="69406">MNKNKLLLCLVILISAILALTGCTETDSESTSGEYELNTGIDPIVGETIEQGKWLGKLSTDLAAYKPGETVTLQMLLQEDVQEGKLVVNYKHLDESVYHQEVELNGEKEITWSWTPDDKDFMGYMVEVVLMQKNKPVDFKTIAVDVSSDWSKFPRYGYLADFPEMDEKEQAAVIENLNRYHINGIQFYDWQDRHDKPLKVENGEVATEWQDIANRKVSKKTVETYIKIAHENNMKAMNYNLLFGGNNNYEELGVKKEWGIYKDSNGKVQDFHPLPEQWKTDIFLFDPSNQGWQDFIFEQEKEVFEHLAFDGWHVDQLGSRGDVWDWNGEKLNLPSTYGPFMENAKERLQVDLVLNAVSQYGQAQIAQSPVEFLYTESWEHTYYKQLKELIDQNNMLSGGKLNTVLAAYMNYDLADSPGEFNTPGVLLTDAVIFASGGAHIELGENMLAKEYFPNKSLTITEELKEQLVNYYDFSVAYQNLLRDGAVEVEKEVNSTSDVSISNQAQKGSIWNFAKERDNKDILHFINFTDATTMEWKDNQGNQAEPERKEDISITVNVDKEVSNVWMASPDFYNGAAVDLEYQQEGDQLTFTLPSLKYWDMVVVEY</sequence>
<dbReference type="PROSITE" id="PS51257">
    <property type="entry name" value="PROKAR_LIPOPROTEIN"/>
    <property type="match status" value="1"/>
</dbReference>
<evidence type="ECO:0000256" key="2">
    <source>
        <dbReference type="ARBA" id="ARBA00022729"/>
    </source>
</evidence>